<gene>
    <name evidence="4" type="ORF">CBRE1094_LOCUS44698</name>
</gene>
<evidence type="ECO:0000313" key="4">
    <source>
        <dbReference type="EMBL" id="CAD9549178.1"/>
    </source>
</evidence>
<dbReference type="GO" id="GO:0008180">
    <property type="term" value="C:COP9 signalosome"/>
    <property type="evidence" value="ECO:0007669"/>
    <property type="project" value="UniProtKB-UniRule"/>
</dbReference>
<dbReference type="PANTHER" id="PTHR10540:SF8">
    <property type="entry name" value="COP9 SIGNALOSOME COMPLEX SUBUNIT 6"/>
    <property type="match status" value="1"/>
</dbReference>
<comment type="subcellular location">
    <subcellularLocation>
        <location evidence="2">Cytoplasm</location>
    </subcellularLocation>
    <subcellularLocation>
        <location evidence="2">Nucleus</location>
    </subcellularLocation>
</comment>
<name>A0A7S2JKK1_9EUKA</name>
<dbReference type="PANTHER" id="PTHR10540">
    <property type="entry name" value="EUKARYOTIC TRANSLATION INITIATION FACTOR 3 SUBUNIT F-RELATED"/>
    <property type="match status" value="1"/>
</dbReference>
<accession>A0A7S2JKK1</accession>
<dbReference type="GO" id="GO:0000338">
    <property type="term" value="P:protein deneddylation"/>
    <property type="evidence" value="ECO:0007669"/>
    <property type="project" value="InterPro"/>
</dbReference>
<sequence length="305" mass="33294">MAASDETTALSLTLHPLVILNVSDHFTRMRSQAKSGDTASRIFGILIGTQMGRNIEIANSFEAKVATSAAGAAAPDHDNVRIRLEQYKKTFANYDMIGWYSTGQGVQPGDLEIHQALCEVSDTATLLYLTLDSAAALAGTSRDLPITIFENEVHVVEDKLTTTFAVVPYKIDSIESERIAIDHVAHILPSGEGASGSAFAQHLGTQYTAISMLTERVDVLQRYVAAVHAGKVPADHELLRQIKSLTSRLPALDTAKFHEESLRDFNNTLLVAYLGCITKGTGMVNDIVDKYNLAHDKHSRRRGIF</sequence>
<dbReference type="AlphaFoldDB" id="A0A7S2JKK1"/>
<dbReference type="PROSITE" id="PS50249">
    <property type="entry name" value="MPN"/>
    <property type="match status" value="1"/>
</dbReference>
<keyword evidence="2" id="KW-0539">Nucleus</keyword>
<dbReference type="InterPro" id="IPR037518">
    <property type="entry name" value="MPN"/>
</dbReference>
<organism evidence="4">
    <name type="scientific">Haptolina brevifila</name>
    <dbReference type="NCBI Taxonomy" id="156173"/>
    <lineage>
        <taxon>Eukaryota</taxon>
        <taxon>Haptista</taxon>
        <taxon>Haptophyta</taxon>
        <taxon>Prymnesiophyceae</taxon>
        <taxon>Prymnesiales</taxon>
        <taxon>Prymnesiaceae</taxon>
        <taxon>Haptolina</taxon>
    </lineage>
</organism>
<dbReference type="GO" id="GO:0005737">
    <property type="term" value="C:cytoplasm"/>
    <property type="evidence" value="ECO:0007669"/>
    <property type="project" value="UniProtKB-SubCell"/>
</dbReference>
<dbReference type="InterPro" id="IPR033859">
    <property type="entry name" value="MPN_CSN6"/>
</dbReference>
<keyword evidence="2" id="KW-0736">Signalosome</keyword>
<proteinExistence type="inferred from homology"/>
<protein>
    <recommendedName>
        <fullName evidence="2">COP9 signalosome complex subunit 6</fullName>
    </recommendedName>
</protein>
<comment type="similarity">
    <text evidence="1 2">Belongs to the peptidase M67A family. CSN6 subfamily.</text>
</comment>
<dbReference type="Pfam" id="PF13012">
    <property type="entry name" value="MitMem_reg"/>
    <property type="match status" value="1"/>
</dbReference>
<dbReference type="SMART" id="SM00232">
    <property type="entry name" value="JAB_MPN"/>
    <property type="match status" value="1"/>
</dbReference>
<dbReference type="InterPro" id="IPR024969">
    <property type="entry name" value="EIF3F/CSN6-like_C"/>
</dbReference>
<evidence type="ECO:0000259" key="3">
    <source>
        <dbReference type="PROSITE" id="PS50249"/>
    </source>
</evidence>
<feature type="domain" description="MPN" evidence="3">
    <location>
        <begin position="12"/>
        <end position="155"/>
    </location>
</feature>
<evidence type="ECO:0000256" key="2">
    <source>
        <dbReference type="RuleBase" id="RU367006"/>
    </source>
</evidence>
<keyword evidence="2" id="KW-0963">Cytoplasm</keyword>
<dbReference type="Pfam" id="PF01398">
    <property type="entry name" value="JAB"/>
    <property type="match status" value="1"/>
</dbReference>
<dbReference type="EMBL" id="HBGU01081861">
    <property type="protein sequence ID" value="CAD9549178.1"/>
    <property type="molecule type" value="Transcribed_RNA"/>
</dbReference>
<dbReference type="Gene3D" id="3.40.140.10">
    <property type="entry name" value="Cytidine Deaminase, domain 2"/>
    <property type="match status" value="1"/>
</dbReference>
<dbReference type="CDD" id="cd08063">
    <property type="entry name" value="MPN_CSN6"/>
    <property type="match status" value="1"/>
</dbReference>
<evidence type="ECO:0000256" key="1">
    <source>
        <dbReference type="ARBA" id="ARBA00010893"/>
    </source>
</evidence>
<dbReference type="InterPro" id="IPR000555">
    <property type="entry name" value="JAMM/MPN+_dom"/>
</dbReference>
<dbReference type="GO" id="GO:0008237">
    <property type="term" value="F:metallopeptidase activity"/>
    <property type="evidence" value="ECO:0007669"/>
    <property type="project" value="InterPro"/>
</dbReference>
<reference evidence="4" key="1">
    <citation type="submission" date="2021-01" db="EMBL/GenBank/DDBJ databases">
        <authorList>
            <person name="Corre E."/>
            <person name="Pelletier E."/>
            <person name="Niang G."/>
            <person name="Scheremetjew M."/>
            <person name="Finn R."/>
            <person name="Kale V."/>
            <person name="Holt S."/>
            <person name="Cochrane G."/>
            <person name="Meng A."/>
            <person name="Brown T."/>
            <person name="Cohen L."/>
        </authorList>
    </citation>
    <scope>NUCLEOTIDE SEQUENCE</scope>
    <source>
        <strain evidence="4">UTEX LB 985</strain>
    </source>
</reference>
<comment type="function">
    <text evidence="2">Component of the COP9 signalosome complex (CSN), a complex involved in various cellular and developmental processes.</text>
</comment>